<accession>S9V4S1</accession>
<gene>
    <name evidence="2" type="ORF">STCU_10344</name>
</gene>
<keyword evidence="3" id="KW-1185">Reference proteome</keyword>
<reference evidence="2 3" key="1">
    <citation type="journal article" date="2013" name="PLoS ONE">
        <title>Predicting the Proteins of Angomonas deanei, Strigomonas culicis and Their Respective Endosymbionts Reveals New Aspects of the Trypanosomatidae Family.</title>
        <authorList>
            <person name="Motta M.C."/>
            <person name="Martins A.C."/>
            <person name="de Souza S.S."/>
            <person name="Catta-Preta C.M."/>
            <person name="Silva R."/>
            <person name="Klein C.C."/>
            <person name="de Almeida L.G."/>
            <person name="de Lima Cunha O."/>
            <person name="Ciapina L.P."/>
            <person name="Brocchi M."/>
            <person name="Colabardini A.C."/>
            <person name="de Araujo Lima B."/>
            <person name="Machado C.R."/>
            <person name="de Almeida Soares C.M."/>
            <person name="Probst C.M."/>
            <person name="de Menezes C.B."/>
            <person name="Thompson C.E."/>
            <person name="Bartholomeu D.C."/>
            <person name="Gradia D.F."/>
            <person name="Pavoni D.P."/>
            <person name="Grisard E.C."/>
            <person name="Fantinatti-Garboggini F."/>
            <person name="Marchini F.K."/>
            <person name="Rodrigues-Luiz G.F."/>
            <person name="Wagner G."/>
            <person name="Goldman G.H."/>
            <person name="Fietto J.L."/>
            <person name="Elias M.C."/>
            <person name="Goldman M.H."/>
            <person name="Sagot M.F."/>
            <person name="Pereira M."/>
            <person name="Stoco P.H."/>
            <person name="de Mendonca-Neto R.P."/>
            <person name="Teixeira S.M."/>
            <person name="Maciel T.E."/>
            <person name="de Oliveira Mendes T.A."/>
            <person name="Urmenyi T.P."/>
            <person name="de Souza W."/>
            <person name="Schenkman S."/>
            <person name="de Vasconcelos A.T."/>
        </authorList>
    </citation>
    <scope>NUCLEOTIDE SEQUENCE [LARGE SCALE GENOMIC DNA]</scope>
</reference>
<evidence type="ECO:0000313" key="2">
    <source>
        <dbReference type="EMBL" id="EPY17885.1"/>
    </source>
</evidence>
<proteinExistence type="predicted"/>
<dbReference type="Proteomes" id="UP000015354">
    <property type="component" value="Unassembled WGS sequence"/>
</dbReference>
<sequence>MASYSVNDEELLQLNVGDFVGVMTHHMGDNKIHWTLGSVESPPYLRDVEIRLWEKQRGEYYTDDVPATEETEGLMNRIAEVKSQLQDSYLKRPTHSRSSSALVVRPLCS</sequence>
<dbReference type="EMBL" id="ATMH01010234">
    <property type="protein sequence ID" value="EPY17885.1"/>
    <property type="molecule type" value="Genomic_DNA"/>
</dbReference>
<comment type="caution">
    <text evidence="2">The sequence shown here is derived from an EMBL/GenBank/DDBJ whole genome shotgun (WGS) entry which is preliminary data.</text>
</comment>
<evidence type="ECO:0000256" key="1">
    <source>
        <dbReference type="SAM" id="MobiDB-lite"/>
    </source>
</evidence>
<evidence type="ECO:0000313" key="3">
    <source>
        <dbReference type="Proteomes" id="UP000015354"/>
    </source>
</evidence>
<organism evidence="2 3">
    <name type="scientific">Strigomonas culicis</name>
    <dbReference type="NCBI Taxonomy" id="28005"/>
    <lineage>
        <taxon>Eukaryota</taxon>
        <taxon>Discoba</taxon>
        <taxon>Euglenozoa</taxon>
        <taxon>Kinetoplastea</taxon>
        <taxon>Metakinetoplastina</taxon>
        <taxon>Trypanosomatida</taxon>
        <taxon>Trypanosomatidae</taxon>
        <taxon>Strigomonadinae</taxon>
        <taxon>Strigomonas</taxon>
    </lineage>
</organism>
<protein>
    <submittedName>
        <fullName evidence="2">Uncharacterized protein</fullName>
    </submittedName>
</protein>
<name>S9V4S1_9TRYP</name>
<dbReference type="AlphaFoldDB" id="S9V4S1"/>
<feature type="region of interest" description="Disordered" evidence="1">
    <location>
        <begin position="89"/>
        <end position="109"/>
    </location>
</feature>